<dbReference type="RefSeq" id="WP_377285867.1">
    <property type="nucleotide sequence ID" value="NZ_JBHSBM010000011.1"/>
</dbReference>
<feature type="region of interest" description="Disordered" evidence="1">
    <location>
        <begin position="36"/>
        <end position="63"/>
    </location>
</feature>
<accession>A0ABV8I0T2</accession>
<gene>
    <name evidence="2" type="ORF">ACFOWE_05710</name>
</gene>
<dbReference type="EMBL" id="JBHSBM010000011">
    <property type="protein sequence ID" value="MFC4057779.1"/>
    <property type="molecule type" value="Genomic_DNA"/>
</dbReference>
<dbReference type="InterPro" id="IPR049803">
    <property type="entry name" value="RiPP_thiocil-like"/>
</dbReference>
<evidence type="ECO:0000313" key="2">
    <source>
        <dbReference type="EMBL" id="MFC4057779.1"/>
    </source>
</evidence>
<organism evidence="2 3">
    <name type="scientific">Planomonospora corallina</name>
    <dbReference type="NCBI Taxonomy" id="1806052"/>
    <lineage>
        <taxon>Bacteria</taxon>
        <taxon>Bacillati</taxon>
        <taxon>Actinomycetota</taxon>
        <taxon>Actinomycetes</taxon>
        <taxon>Streptosporangiales</taxon>
        <taxon>Streptosporangiaceae</taxon>
        <taxon>Planomonospora</taxon>
    </lineage>
</organism>
<name>A0ABV8I0T2_9ACTN</name>
<evidence type="ECO:0000256" key="1">
    <source>
        <dbReference type="SAM" id="MobiDB-lite"/>
    </source>
</evidence>
<proteinExistence type="predicted"/>
<dbReference type="NCBIfam" id="NF033482">
    <property type="entry name" value="RiPP_thiocil"/>
    <property type="match status" value="1"/>
</dbReference>
<evidence type="ECO:0000313" key="3">
    <source>
        <dbReference type="Proteomes" id="UP001595850"/>
    </source>
</evidence>
<protein>
    <submittedName>
        <fullName evidence="2">Thiocillin family RiPP</fullName>
    </submittedName>
</protein>
<dbReference type="Proteomes" id="UP001595850">
    <property type="component" value="Unassembled WGS sequence"/>
</dbReference>
<reference evidence="3" key="1">
    <citation type="journal article" date="2019" name="Int. J. Syst. Evol. Microbiol.">
        <title>The Global Catalogue of Microorganisms (GCM) 10K type strain sequencing project: providing services to taxonomists for standard genome sequencing and annotation.</title>
        <authorList>
            <consortium name="The Broad Institute Genomics Platform"/>
            <consortium name="The Broad Institute Genome Sequencing Center for Infectious Disease"/>
            <person name="Wu L."/>
            <person name="Ma J."/>
        </authorList>
    </citation>
    <scope>NUCLEOTIDE SEQUENCE [LARGE SCALE GENOMIC DNA]</scope>
    <source>
        <strain evidence="3">TBRC 4489</strain>
    </source>
</reference>
<keyword evidence="3" id="KW-1185">Reference proteome</keyword>
<sequence length="63" mass="6220">MSEQNRTPDADRIDLAAEEVGAEELGEVTSAGFTTANTAFTGGSASCPASSASTASSFSSTGN</sequence>
<comment type="caution">
    <text evidence="2">The sequence shown here is derived from an EMBL/GenBank/DDBJ whole genome shotgun (WGS) entry which is preliminary data.</text>
</comment>